<keyword evidence="7" id="KW-0862">Zinc</keyword>
<evidence type="ECO:0000256" key="10">
    <source>
        <dbReference type="SAM" id="MobiDB-lite"/>
    </source>
</evidence>
<evidence type="ECO:0000313" key="13">
    <source>
        <dbReference type="Proteomes" id="UP001497392"/>
    </source>
</evidence>
<feature type="compositionally biased region" description="Pro residues" evidence="10">
    <location>
        <begin position="236"/>
        <end position="252"/>
    </location>
</feature>
<dbReference type="InterPro" id="IPR036236">
    <property type="entry name" value="Znf_C2H2_sf"/>
</dbReference>
<dbReference type="Pfam" id="PF16835">
    <property type="entry name" value="SF3A2"/>
    <property type="match status" value="1"/>
</dbReference>
<feature type="compositionally biased region" description="Pro residues" evidence="10">
    <location>
        <begin position="259"/>
        <end position="280"/>
    </location>
</feature>
<dbReference type="InterPro" id="IPR031781">
    <property type="entry name" value="SF3A2_dom"/>
</dbReference>
<protein>
    <submittedName>
        <fullName evidence="12">G10773 protein</fullName>
    </submittedName>
</protein>
<evidence type="ECO:0000256" key="2">
    <source>
        <dbReference type="ARBA" id="ARBA00008995"/>
    </source>
</evidence>
<feature type="region of interest" description="Disordered" evidence="10">
    <location>
        <begin position="219"/>
        <end position="280"/>
    </location>
</feature>
<keyword evidence="4" id="KW-0479">Metal-binding</keyword>
<comment type="subcellular location">
    <subcellularLocation>
        <location evidence="1">Nucleus</location>
    </subcellularLocation>
</comment>
<feature type="compositionally biased region" description="Basic and acidic residues" evidence="10">
    <location>
        <begin position="1"/>
        <end position="11"/>
    </location>
</feature>
<evidence type="ECO:0000256" key="1">
    <source>
        <dbReference type="ARBA" id="ARBA00004123"/>
    </source>
</evidence>
<dbReference type="Gene3D" id="2.60.40.2690">
    <property type="match status" value="1"/>
</dbReference>
<proteinExistence type="inferred from homology"/>
<dbReference type="Gene3D" id="3.30.160.60">
    <property type="entry name" value="Classic Zinc Finger"/>
    <property type="match status" value="1"/>
</dbReference>
<dbReference type="PROSITE" id="PS50171">
    <property type="entry name" value="ZF_MATRIN"/>
    <property type="match status" value="1"/>
</dbReference>
<feature type="region of interest" description="Disordered" evidence="10">
    <location>
        <begin position="1"/>
        <end position="25"/>
    </location>
</feature>
<evidence type="ECO:0000256" key="8">
    <source>
        <dbReference type="ARBA" id="ARBA00023187"/>
    </source>
</evidence>
<feature type="domain" description="Matrin-type" evidence="11">
    <location>
        <begin position="56"/>
        <end position="86"/>
    </location>
</feature>
<evidence type="ECO:0000256" key="9">
    <source>
        <dbReference type="ARBA" id="ARBA00023242"/>
    </source>
</evidence>
<keyword evidence="3" id="KW-0507">mRNA processing</keyword>
<dbReference type="SMART" id="SM01050">
    <property type="entry name" value="CactinC_cactus"/>
    <property type="match status" value="1"/>
</dbReference>
<dbReference type="InterPro" id="IPR003604">
    <property type="entry name" value="Matrin/U1-like-C_Znf_C2H2"/>
</dbReference>
<dbReference type="SUPFAM" id="SSF57667">
    <property type="entry name" value="beta-beta-alpha zinc fingers"/>
    <property type="match status" value="1"/>
</dbReference>
<evidence type="ECO:0000256" key="7">
    <source>
        <dbReference type="ARBA" id="ARBA00022833"/>
    </source>
</evidence>
<dbReference type="Proteomes" id="UP001497392">
    <property type="component" value="Unassembled WGS sequence"/>
</dbReference>
<keyword evidence="9" id="KW-0539">Nucleus</keyword>
<comment type="caution">
    <text evidence="12">The sequence shown here is derived from an EMBL/GenBank/DDBJ whole genome shotgun (WGS) entry which is preliminary data.</text>
</comment>
<evidence type="ECO:0000256" key="6">
    <source>
        <dbReference type="ARBA" id="ARBA00022771"/>
    </source>
</evidence>
<name>A0ABP1GB03_9CHLO</name>
<gene>
    <name evidence="12" type="primary">g10773</name>
    <name evidence="12" type="ORF">VP750_LOCUS9660</name>
</gene>
<dbReference type="InterPro" id="IPR052092">
    <property type="entry name" value="SF3A2"/>
</dbReference>
<evidence type="ECO:0000256" key="3">
    <source>
        <dbReference type="ARBA" id="ARBA00022664"/>
    </source>
</evidence>
<dbReference type="PANTHER" id="PTHR23205:SF0">
    <property type="entry name" value="SPLICING FACTOR 3A SUBUNIT 2"/>
    <property type="match status" value="1"/>
</dbReference>
<keyword evidence="6" id="KW-0863">Zinc-finger</keyword>
<keyword evidence="13" id="KW-1185">Reference proteome</keyword>
<evidence type="ECO:0000256" key="5">
    <source>
        <dbReference type="ARBA" id="ARBA00022728"/>
    </source>
</evidence>
<evidence type="ECO:0000256" key="4">
    <source>
        <dbReference type="ARBA" id="ARBA00022723"/>
    </source>
</evidence>
<keyword evidence="5" id="KW-0747">Spliceosome</keyword>
<evidence type="ECO:0000259" key="11">
    <source>
        <dbReference type="PROSITE" id="PS50171"/>
    </source>
</evidence>
<dbReference type="InterPro" id="IPR000690">
    <property type="entry name" value="Matrin/U1-C_Znf_C2H2"/>
</dbReference>
<accession>A0ABP1GB03</accession>
<comment type="similarity">
    <text evidence="2">Belongs to the SF3A2 family.</text>
</comment>
<evidence type="ECO:0000313" key="12">
    <source>
        <dbReference type="EMBL" id="CAL5227754.1"/>
    </source>
</evidence>
<dbReference type="SMART" id="SM00451">
    <property type="entry name" value="ZnF_U1"/>
    <property type="match status" value="1"/>
</dbReference>
<dbReference type="InterPro" id="IPR013087">
    <property type="entry name" value="Znf_C2H2_type"/>
</dbReference>
<dbReference type="Pfam" id="PF12874">
    <property type="entry name" value="zf-met"/>
    <property type="match status" value="1"/>
</dbReference>
<keyword evidence="8" id="KW-0508">mRNA splicing</keyword>
<organism evidence="12 13">
    <name type="scientific">Coccomyxa viridis</name>
    <dbReference type="NCBI Taxonomy" id="1274662"/>
    <lineage>
        <taxon>Eukaryota</taxon>
        <taxon>Viridiplantae</taxon>
        <taxon>Chlorophyta</taxon>
        <taxon>core chlorophytes</taxon>
        <taxon>Trebouxiophyceae</taxon>
        <taxon>Trebouxiophyceae incertae sedis</taxon>
        <taxon>Coccomyxaceae</taxon>
        <taxon>Coccomyxa</taxon>
    </lineage>
</organism>
<feature type="compositionally biased region" description="Low complexity" evidence="10">
    <location>
        <begin position="221"/>
        <end position="235"/>
    </location>
</feature>
<sequence length="280" mass="31139">MSFLDARDHGSKVGSGGHASAQNEAIDRRERLRRLALETIDLSKDPYFMRNHLGQYECRLCLTLHNNEGNYLAHTQGKRHQQNMAKRAAREAAEKPAQPAPQRRAAVKKTVKIGRPGYRVTKQFDSDQDQRSLLFQVEYPEIDEDVKPRHRFMSAYEQKKEAWDKAYQYLLFAADPYEVIAFKIPNIDVDRSENFFTHWDADNKIYSLQVPFKPQRLTASGAAAPAGGAPQANGGPPRPPPGMQGGPPPMPPQMGNGFPGPPPGQGFPMPPGGPPPQGAY</sequence>
<dbReference type="PANTHER" id="PTHR23205">
    <property type="entry name" value="SPLICING FACTOR 3A SUBUNIT 2"/>
    <property type="match status" value="1"/>
</dbReference>
<reference evidence="12 13" key="1">
    <citation type="submission" date="2024-06" db="EMBL/GenBank/DDBJ databases">
        <authorList>
            <person name="Kraege A."/>
            <person name="Thomma B."/>
        </authorList>
    </citation>
    <scope>NUCLEOTIDE SEQUENCE [LARGE SCALE GENOMIC DNA]</scope>
</reference>
<dbReference type="EMBL" id="CAXHTA020000017">
    <property type="protein sequence ID" value="CAL5227754.1"/>
    <property type="molecule type" value="Genomic_DNA"/>
</dbReference>